<dbReference type="SUPFAM" id="SSF103647">
    <property type="entry name" value="TSP type-3 repeat"/>
    <property type="match status" value="1"/>
</dbReference>
<dbReference type="NCBIfam" id="NF012200">
    <property type="entry name" value="choice_anch_D"/>
    <property type="match status" value="3"/>
</dbReference>
<keyword evidence="3" id="KW-0963">Cytoplasm</keyword>
<comment type="caution">
    <text evidence="10">The sequence shown here is derived from an EMBL/GenBank/DDBJ whole genome shotgun (WGS) entry which is preliminary data.</text>
</comment>
<dbReference type="GO" id="GO:0016020">
    <property type="term" value="C:membrane"/>
    <property type="evidence" value="ECO:0007669"/>
    <property type="project" value="InterPro"/>
</dbReference>
<evidence type="ECO:0000256" key="2">
    <source>
        <dbReference type="ARBA" id="ARBA00004496"/>
    </source>
</evidence>
<evidence type="ECO:0000259" key="9">
    <source>
        <dbReference type="PROSITE" id="PS50060"/>
    </source>
</evidence>
<evidence type="ECO:0000256" key="6">
    <source>
        <dbReference type="ARBA" id="ARBA00023157"/>
    </source>
</evidence>
<dbReference type="NCBIfam" id="TIGR04183">
    <property type="entry name" value="Por_Secre_tail"/>
    <property type="match status" value="1"/>
</dbReference>
<evidence type="ECO:0000313" key="10">
    <source>
        <dbReference type="EMBL" id="MBF2709913.1"/>
    </source>
</evidence>
<dbReference type="Gene3D" id="2.60.120.200">
    <property type="match status" value="2"/>
</dbReference>
<name>A0A930UAF2_9FLAO</name>
<feature type="region of interest" description="Disordered" evidence="8">
    <location>
        <begin position="1054"/>
        <end position="1086"/>
    </location>
</feature>
<evidence type="ECO:0000256" key="8">
    <source>
        <dbReference type="SAM" id="MobiDB-lite"/>
    </source>
</evidence>
<feature type="compositionally biased region" description="Basic and acidic residues" evidence="8">
    <location>
        <begin position="1068"/>
        <end position="1086"/>
    </location>
</feature>
<dbReference type="RefSeq" id="WP_194313145.1">
    <property type="nucleotide sequence ID" value="NZ_JADHEC010000051.1"/>
</dbReference>
<keyword evidence="5" id="KW-0969">Cilium</keyword>
<dbReference type="EMBL" id="JADHEC010000051">
    <property type="protein sequence ID" value="MBF2709913.1"/>
    <property type="molecule type" value="Genomic_DNA"/>
</dbReference>
<dbReference type="InterPro" id="IPR000998">
    <property type="entry name" value="MAM_dom"/>
</dbReference>
<dbReference type="Gene3D" id="2.60.40.10">
    <property type="entry name" value="Immunoglobulins"/>
    <property type="match status" value="3"/>
</dbReference>
<dbReference type="GO" id="GO:0005975">
    <property type="term" value="P:carbohydrate metabolic process"/>
    <property type="evidence" value="ECO:0007669"/>
    <property type="project" value="UniProtKB-ARBA"/>
</dbReference>
<dbReference type="GO" id="GO:0004553">
    <property type="term" value="F:hydrolase activity, hydrolyzing O-glycosyl compounds"/>
    <property type="evidence" value="ECO:0007669"/>
    <property type="project" value="UniProtKB-ARBA"/>
</dbReference>
<protein>
    <submittedName>
        <fullName evidence="10">Choice-of-anchor D domain-containing protein</fullName>
    </submittedName>
</protein>
<keyword evidence="11" id="KW-1185">Reference proteome</keyword>
<comment type="subcellular location">
    <subcellularLocation>
        <location evidence="1">Cell projection</location>
        <location evidence="1">Cilium</location>
    </subcellularLocation>
    <subcellularLocation>
        <location evidence="2">Cytoplasm</location>
    </subcellularLocation>
</comment>
<dbReference type="SUPFAM" id="SSF49899">
    <property type="entry name" value="Concanavalin A-like lectins/glucanases"/>
    <property type="match status" value="1"/>
</dbReference>
<accession>A0A930UAF2</accession>
<dbReference type="Pfam" id="PF22544">
    <property type="entry name" value="HYDIN_VesB_CFA65-like_Ig"/>
    <property type="match status" value="1"/>
</dbReference>
<reference evidence="10" key="1">
    <citation type="submission" date="2020-11" db="EMBL/GenBank/DDBJ databases">
        <title>Genome of Flavobacterium soyangense.</title>
        <authorList>
            <person name="Liu Q."/>
            <person name="Xin Y.-H."/>
        </authorList>
    </citation>
    <scope>NUCLEOTIDE SEQUENCE</scope>
    <source>
        <strain evidence="10">CGMCC 1.13493</strain>
    </source>
</reference>
<evidence type="ECO:0000256" key="4">
    <source>
        <dbReference type="ARBA" id="ARBA00022729"/>
    </source>
</evidence>
<organism evidence="10 11">
    <name type="scientific">Flavobacterium soyangense</name>
    <dbReference type="NCBI Taxonomy" id="2023265"/>
    <lineage>
        <taxon>Bacteria</taxon>
        <taxon>Pseudomonadati</taxon>
        <taxon>Bacteroidota</taxon>
        <taxon>Flavobacteriia</taxon>
        <taxon>Flavobacteriales</taxon>
        <taxon>Flavobacteriaceae</taxon>
        <taxon>Flavobacterium</taxon>
    </lineage>
</organism>
<dbReference type="InterPro" id="IPR044023">
    <property type="entry name" value="Ig_7"/>
</dbReference>
<evidence type="ECO:0000256" key="3">
    <source>
        <dbReference type="ARBA" id="ARBA00022490"/>
    </source>
</evidence>
<dbReference type="InterPro" id="IPR013783">
    <property type="entry name" value="Ig-like_fold"/>
</dbReference>
<dbReference type="InterPro" id="IPR026444">
    <property type="entry name" value="Secre_tail"/>
</dbReference>
<evidence type="ECO:0000256" key="1">
    <source>
        <dbReference type="ARBA" id="ARBA00004138"/>
    </source>
</evidence>
<feature type="domain" description="MAM" evidence="9">
    <location>
        <begin position="910"/>
        <end position="961"/>
    </location>
</feature>
<evidence type="ECO:0000256" key="5">
    <source>
        <dbReference type="ARBA" id="ARBA00023069"/>
    </source>
</evidence>
<dbReference type="InterPro" id="IPR045829">
    <property type="entry name" value="PKD_6"/>
</dbReference>
<dbReference type="InterPro" id="IPR013320">
    <property type="entry name" value="ConA-like_dom_sf"/>
</dbReference>
<dbReference type="GO" id="GO:0005737">
    <property type="term" value="C:cytoplasm"/>
    <property type="evidence" value="ECO:0007669"/>
    <property type="project" value="UniProtKB-SubCell"/>
</dbReference>
<dbReference type="InterPro" id="IPR053879">
    <property type="entry name" value="HYDIN_VesB_CFA65-like_Ig"/>
</dbReference>
<dbReference type="PROSITE" id="PS50060">
    <property type="entry name" value="MAM_2"/>
    <property type="match status" value="1"/>
</dbReference>
<gene>
    <name evidence="10" type="ORF">IR213_15155</name>
</gene>
<evidence type="ECO:0000256" key="7">
    <source>
        <dbReference type="ARBA" id="ARBA00023273"/>
    </source>
</evidence>
<keyword evidence="6" id="KW-1015">Disulfide bond</keyword>
<dbReference type="InterPro" id="IPR006558">
    <property type="entry name" value="LamG-like"/>
</dbReference>
<dbReference type="Proteomes" id="UP000646211">
    <property type="component" value="Unassembled WGS sequence"/>
</dbReference>
<dbReference type="InterPro" id="IPR028974">
    <property type="entry name" value="TSP_type-3_rpt"/>
</dbReference>
<dbReference type="GO" id="GO:0005509">
    <property type="term" value="F:calcium ion binding"/>
    <property type="evidence" value="ECO:0007669"/>
    <property type="project" value="InterPro"/>
</dbReference>
<sequence length="2054" mass="219868">MEKTTLHFKNSNFILGLLLITLLFINKANAQVSLNNPSLSISTCSFPSIYSPLGDIIITEGSNSDFSGGSNLTIILTAPTNFQFNTSASLTVTGAGASKNISSAVATVDSSAQITITYTCSGANKTDALTISGIQIRATASSSVNMTRTAGTGAVNGLGTGAILASLTSTLLTVPSQPSVITGNATPCSATSQNYSVTNVAGTTYNWNFPVGWSQTAGGTANSVTVTTNGNSGNITVTPSNTCGTGIAQTLAVIPVTSPTITSTTPNSINGSGTVTLGAAASAGTISWFAASSGGSALATGSSFTTPNISVTTTYYVETNNGSCSSAPRTAIIATVNQPEINIQGNAVSIVDGDITPSTGDYTDFGGTYIGSANNVTYTIQNTGNSPLTIGAITFSGTNAADFTVIGLPSSTVAASSSTTFTVRFFPSSAGVKNATMSIVNNDSNENPYDFAIKGTGIDLGTAQEIQIEGNATVIPDNGVLTSINNWTILGDTFVSTAITRTYTIKNTGTTTLTITNPITFSGGNASEFTVTTAPSTSIAGGSSTTFDVKFTPLAAGIRTTTITILNNDTTEGTYDFAIQGNAFTSVATPEIDLQGNNISIANADIIPSVNDWTDFGSIQILTNPQTKIFTIRNYGGSNLNLTGAPLVSISGSADFVLTTTPTTPIVSLGGTTFSVQFNPSSLGIKTATVTIANNDPNEAPYTYAIQGTGIQTFFDSDGDGVYDNVDIDDDNDGIRDITEEVNCNNSNGHKVDYKFLYETFGTGLRTTINTTYAATTTYGYQDATTPTIIEGSGLTTDLNDGKYTVGSSAQISSWANQFWYKGADHTGDVGGRMAIFNASYTPGIFYTALISGALPNIPITYSFWVLNIDRTDAPSIGTRLRPNIRVEFRDINDNVLQTVSTGSIAPTTNGNLSGDWYQFTAPLTFSVSTFKVIFINNETGGLGNDLALDDILITQKLCDLDNDGVADVFDLDADNDGIPDVVEAGLGNLSNGKAKIDVPWIDVNGNGLLDSAEPAASLKALDSDGDGIPNYIDLDSDNDSLFDVDESGVGNSNAVTGFVNGDGDITGDGRGDGPESETFRSKDTNGDTVIEGFGDGVLDVYDYGTGSTFSSQYGNLSQGIANANPATTYLKDTDGDGIPDYIDLKSNGVTFDIANTLKIYDYKTLDTNNDGIIDNPTDIDKDGIADIFDTAVTPAYFGSPRDMHTKLFLDFDGRNDYGQSTAILGGLSNASLMAWIDLNPAFSTDGVIVGQDKFQIRITSAKKLEAVVNGTTLTYNTVLNVSQWYNVGATYDGSNIKLYLNGVLVGTQAKTGTILADASLLTLGRNPIASDKFFKGKIDEVRVFNSALTDSQLQRMVYQEIQNNTSEIRGFVVPKNIATSPASLPFANLLRYYRMDTYKDDIIDDLTTPAVDLTGAKIYNHKNIYVQQAPMPFITERTGDFATAVNSPANEVRGLDIMDNDYSIVKVKHNITETSNAIDLGMFVDPGVNIIMNNDTKIQNDWYLKLDGKIDLVGKSQLVQTTESDLDVTSAGSIERDQQGQSNIYNYNYWSSPVSPINNTSNNTNYSINGVMRDGTNPALPANINWVSGYDGAPTSPISLAIYWLYKFDDYGNDYFNWIQITENDLFRVGLGFTLKGSGASGTQNYVFTGKPNNGLITSNHVGDDQLLLTGNPYPSSLDAEEFIKDNLKDCIGCRASSNIIDGTLYFWEHYPTNLTHDLRDYQGGYAERNLVGGLPPAAPILISGLGSSTRIPGRFIPVGQGFFVNGYIGGGGNVTYKNSQRAFHKEDEVGVSNIMFKTAVSTKNPKGSTKNNNDPIKNDDFMKIRLGFNSYNKYHRQVLLGFMNEKATSAMDYGYDGLNIDDFPNDMYFINGENQLTIQGEGFFKEDASYPIGVKTDAKGKIAFMVDDLENFGENQKIFIYDKETKIYHDIRKQSFEIQIPEGTFDTRFYLCFKDKKESHDEKDDDNDDVDIKTKFTQSNRTLKIANTKTDTTVNSVSLYNILGQFITKWDVIKQDQANIQIPILNINPGVYITRLSTSNGEISKKVIVFDE</sequence>
<dbReference type="Pfam" id="PF13385">
    <property type="entry name" value="Laminin_G_3"/>
    <property type="match status" value="1"/>
</dbReference>
<dbReference type="Pfam" id="PF19408">
    <property type="entry name" value="PKD_6"/>
    <property type="match status" value="1"/>
</dbReference>
<keyword evidence="7" id="KW-0966">Cell projection</keyword>
<evidence type="ECO:0000313" key="11">
    <source>
        <dbReference type="Proteomes" id="UP000646211"/>
    </source>
</evidence>
<keyword evidence="4" id="KW-0732">Signal</keyword>
<proteinExistence type="predicted"/>
<dbReference type="Pfam" id="PF19081">
    <property type="entry name" value="Ig_7"/>
    <property type="match status" value="1"/>
</dbReference>
<dbReference type="SMART" id="SM00560">
    <property type="entry name" value="LamGL"/>
    <property type="match status" value="1"/>
</dbReference>